<feature type="transmembrane region" description="Helical" evidence="1">
    <location>
        <begin position="82"/>
        <end position="100"/>
    </location>
</feature>
<dbReference type="STRING" id="439228.SAMN06295920_107228"/>
<sequence length="509" mass="54294">MATIAAAPPRPSPRAAWLARRVPASALFGIVAGWLVLDLLLLCRFLGLAQPIVAIAWAVLSGGLAWLLFLPRRRDRDAGPTVATLLGSLAIAMLLLLLGGEGRLFYANLDWQVRDAVLRDMTVNPWPFTYASGDLLRAPIGMYLVPALAGKLWGQAGADLTLLAQNSLLFGLLLAIGSTLFADRRRRLIALAVFLAFSGLDIVGQLIARHGVGLTPTAHLEGWGPTQFSSTITLAFWVPLHAIAGWICVIGVLLWRTGRIGLGPLLMLPPLVALWSPFGAMGAMPFIVHAAWSDLRGGRIAWADIALPACATLIAAPALVYLAAAGDAVGARFFPIRPDRYLVFLGVELLPWLLIAFSGRQARFGGPLLAIAMGSLLAMPLVQIGSWLDFAMRASIPALAILAVHLGDGLGGGWPLSARQRAALLALLAIGSVTGLAEIARALAYPVSPPPRCAFARAWDETFRTLPKDSYLAPLDRVPAIIRPRAPVRALPDATTDCFPQGWPTPPLF</sequence>
<dbReference type="RefSeq" id="WP_079649317.1">
    <property type="nucleotide sequence ID" value="NZ_FUYM01000007.1"/>
</dbReference>
<organism evidence="2 3">
    <name type="scientific">Rhizorhabdus histidinilytica</name>
    <dbReference type="NCBI Taxonomy" id="439228"/>
    <lineage>
        <taxon>Bacteria</taxon>
        <taxon>Pseudomonadati</taxon>
        <taxon>Pseudomonadota</taxon>
        <taxon>Alphaproteobacteria</taxon>
        <taxon>Sphingomonadales</taxon>
        <taxon>Sphingomonadaceae</taxon>
        <taxon>Rhizorhabdus</taxon>
    </lineage>
</organism>
<proteinExistence type="predicted"/>
<feature type="transmembrane region" description="Helical" evidence="1">
    <location>
        <begin position="422"/>
        <end position="444"/>
    </location>
</feature>
<feature type="transmembrane region" description="Helical" evidence="1">
    <location>
        <begin position="22"/>
        <end position="42"/>
    </location>
</feature>
<keyword evidence="3" id="KW-1185">Reference proteome</keyword>
<feature type="transmembrane region" description="Helical" evidence="1">
    <location>
        <begin position="188"/>
        <end position="208"/>
    </location>
</feature>
<dbReference type="AlphaFoldDB" id="A0A1T5EUF4"/>
<keyword evidence="1" id="KW-0812">Transmembrane</keyword>
<keyword evidence="1" id="KW-0472">Membrane</keyword>
<dbReference type="OrthoDB" id="7559760at2"/>
<evidence type="ECO:0000256" key="1">
    <source>
        <dbReference type="SAM" id="Phobius"/>
    </source>
</evidence>
<evidence type="ECO:0000313" key="2">
    <source>
        <dbReference type="EMBL" id="SKB87521.1"/>
    </source>
</evidence>
<feature type="transmembrane region" description="Helical" evidence="1">
    <location>
        <begin position="228"/>
        <end position="255"/>
    </location>
</feature>
<feature type="transmembrane region" description="Helical" evidence="1">
    <location>
        <begin position="394"/>
        <end position="416"/>
    </location>
</feature>
<feature type="transmembrane region" description="Helical" evidence="1">
    <location>
        <begin position="48"/>
        <end position="70"/>
    </location>
</feature>
<dbReference type="Proteomes" id="UP000189818">
    <property type="component" value="Unassembled WGS sequence"/>
</dbReference>
<feature type="transmembrane region" description="Helical" evidence="1">
    <location>
        <begin position="305"/>
        <end position="329"/>
    </location>
</feature>
<evidence type="ECO:0000313" key="3">
    <source>
        <dbReference type="Proteomes" id="UP000189818"/>
    </source>
</evidence>
<accession>A0A1T5EUF4</accession>
<keyword evidence="1" id="KW-1133">Transmembrane helix</keyword>
<dbReference type="EMBL" id="FUYM01000007">
    <property type="protein sequence ID" value="SKB87521.1"/>
    <property type="molecule type" value="Genomic_DNA"/>
</dbReference>
<feature type="transmembrane region" description="Helical" evidence="1">
    <location>
        <begin position="267"/>
        <end position="293"/>
    </location>
</feature>
<name>A0A1T5EUF4_9SPHN</name>
<feature type="transmembrane region" description="Helical" evidence="1">
    <location>
        <begin position="364"/>
        <end position="382"/>
    </location>
</feature>
<reference evidence="3" key="1">
    <citation type="submission" date="2017-02" db="EMBL/GenBank/DDBJ databases">
        <authorList>
            <person name="Varghese N."/>
            <person name="Submissions S."/>
        </authorList>
    </citation>
    <scope>NUCLEOTIDE SEQUENCE [LARGE SCALE GENOMIC DNA]</scope>
    <source>
        <strain evidence="3">UM2</strain>
    </source>
</reference>
<protein>
    <submittedName>
        <fullName evidence="2">Uncharacterized protein</fullName>
    </submittedName>
</protein>
<feature type="transmembrane region" description="Helical" evidence="1">
    <location>
        <begin position="162"/>
        <end position="181"/>
    </location>
</feature>
<gene>
    <name evidence="2" type="ORF">SAMN06295920_107228</name>
</gene>